<evidence type="ECO:0000259" key="7">
    <source>
        <dbReference type="Pfam" id="PF07980"/>
    </source>
</evidence>
<accession>A0A4Q7MET5</accession>
<organism evidence="9 10">
    <name type="scientific">Pseudobacter ginsenosidimutans</name>
    <dbReference type="NCBI Taxonomy" id="661488"/>
    <lineage>
        <taxon>Bacteria</taxon>
        <taxon>Pseudomonadati</taxon>
        <taxon>Bacteroidota</taxon>
        <taxon>Chitinophagia</taxon>
        <taxon>Chitinophagales</taxon>
        <taxon>Chitinophagaceae</taxon>
        <taxon>Pseudobacter</taxon>
    </lineage>
</organism>
<sequence length="511" mass="58630">MKKYKMVLLGIGISAMSLNACSDKYLDLQDKQSLNENTFWSTRDHARWGITAAYAALQGHDGSMWTFFEQVYVGLTYKSDEVDNNKNEPYGKELAAFINGPEESSTWNIWATCYAGIGRANQVIENVPRIGDMTDEEKAQVIGEAKFLRALNYFTLVNGFENIPLVLTFEKDITKLRVPQVKPAEIWAQIEKDLKDAEAVLPLDYNDNDMQGRATRYAAKALLGKAYLFQEKWADAETKLNELYNKFSLLPNYVDNFNGKSENGPESIFEIQFSGDRTVTDERHPFNFELRPAALDGWDEMTPSDWLFEEFKKDQKPGGGYSDRVYGSIFFDDPNSSMYDLSVPANLVPYSVVKDDLRMPYYFTKYTYPTDRGGNYTGININVIRYADVLLMLAEAMNENNKTDDAIGLINEVRTRSHAKELETGTFNKDQLRTQIRHHERPVELSMEWGIRWFDLVRWGRGNIAKESVKTTLSNHNKPFANNFDDKKHVRFAIPQSERNANPLLDQNFGY</sequence>
<proteinExistence type="inferred from homology"/>
<keyword evidence="10" id="KW-1185">Reference proteome</keyword>
<keyword evidence="3 6" id="KW-0732">Signal</keyword>
<dbReference type="Pfam" id="PF07980">
    <property type="entry name" value="SusD_RagB"/>
    <property type="match status" value="1"/>
</dbReference>
<evidence type="ECO:0000256" key="2">
    <source>
        <dbReference type="ARBA" id="ARBA00006275"/>
    </source>
</evidence>
<dbReference type="CDD" id="cd08977">
    <property type="entry name" value="SusD"/>
    <property type="match status" value="1"/>
</dbReference>
<dbReference type="SUPFAM" id="SSF48452">
    <property type="entry name" value="TPR-like"/>
    <property type="match status" value="1"/>
</dbReference>
<feature type="signal peptide" evidence="6">
    <location>
        <begin position="1"/>
        <end position="20"/>
    </location>
</feature>
<evidence type="ECO:0000256" key="3">
    <source>
        <dbReference type="ARBA" id="ARBA00022729"/>
    </source>
</evidence>
<evidence type="ECO:0000313" key="10">
    <source>
        <dbReference type="Proteomes" id="UP000293874"/>
    </source>
</evidence>
<evidence type="ECO:0000256" key="5">
    <source>
        <dbReference type="ARBA" id="ARBA00023237"/>
    </source>
</evidence>
<comment type="similarity">
    <text evidence="2">Belongs to the SusD family.</text>
</comment>
<evidence type="ECO:0000313" key="9">
    <source>
        <dbReference type="EMBL" id="RZS65548.1"/>
    </source>
</evidence>
<evidence type="ECO:0000256" key="1">
    <source>
        <dbReference type="ARBA" id="ARBA00004442"/>
    </source>
</evidence>
<dbReference type="EMBL" id="SGXA01000005">
    <property type="protein sequence ID" value="RZS65548.1"/>
    <property type="molecule type" value="Genomic_DNA"/>
</dbReference>
<dbReference type="OrthoDB" id="5694214at2"/>
<evidence type="ECO:0000256" key="6">
    <source>
        <dbReference type="SAM" id="SignalP"/>
    </source>
</evidence>
<dbReference type="RefSeq" id="WP_130544205.1">
    <property type="nucleotide sequence ID" value="NZ_CP042431.1"/>
</dbReference>
<evidence type="ECO:0000259" key="8">
    <source>
        <dbReference type="Pfam" id="PF14322"/>
    </source>
</evidence>
<dbReference type="Pfam" id="PF14322">
    <property type="entry name" value="SusD-like_3"/>
    <property type="match status" value="1"/>
</dbReference>
<protein>
    <submittedName>
        <fullName evidence="9">Putative outer membrane starch-binding protein</fullName>
    </submittedName>
</protein>
<name>A0A4Q7MET5_9BACT</name>
<dbReference type="Gene3D" id="1.25.40.390">
    <property type="match status" value="1"/>
</dbReference>
<dbReference type="InterPro" id="IPR012944">
    <property type="entry name" value="SusD_RagB_dom"/>
</dbReference>
<feature type="domain" description="RagB/SusD" evidence="7">
    <location>
        <begin position="265"/>
        <end position="511"/>
    </location>
</feature>
<dbReference type="Proteomes" id="UP000293874">
    <property type="component" value="Unassembled WGS sequence"/>
</dbReference>
<dbReference type="AlphaFoldDB" id="A0A4Q7MET5"/>
<comment type="subcellular location">
    <subcellularLocation>
        <location evidence="1">Cell outer membrane</location>
    </subcellularLocation>
</comment>
<feature type="domain" description="SusD-like N-terminal" evidence="8">
    <location>
        <begin position="25"/>
        <end position="228"/>
    </location>
</feature>
<dbReference type="InterPro" id="IPR033985">
    <property type="entry name" value="SusD-like_N"/>
</dbReference>
<gene>
    <name evidence="9" type="ORF">EV199_5722</name>
</gene>
<comment type="caution">
    <text evidence="9">The sequence shown here is derived from an EMBL/GenBank/DDBJ whole genome shotgun (WGS) entry which is preliminary data.</text>
</comment>
<reference evidence="9 10" key="1">
    <citation type="submission" date="2019-02" db="EMBL/GenBank/DDBJ databases">
        <title>Genomic Encyclopedia of Type Strains, Phase IV (KMG-IV): sequencing the most valuable type-strain genomes for metagenomic binning, comparative biology and taxonomic classification.</title>
        <authorList>
            <person name="Goeker M."/>
        </authorList>
    </citation>
    <scope>NUCLEOTIDE SEQUENCE [LARGE SCALE GENOMIC DNA]</scope>
    <source>
        <strain evidence="9 10">DSM 18116</strain>
    </source>
</reference>
<dbReference type="GO" id="GO:0009279">
    <property type="term" value="C:cell outer membrane"/>
    <property type="evidence" value="ECO:0007669"/>
    <property type="project" value="UniProtKB-SubCell"/>
</dbReference>
<keyword evidence="4" id="KW-0472">Membrane</keyword>
<evidence type="ECO:0000256" key="4">
    <source>
        <dbReference type="ARBA" id="ARBA00023136"/>
    </source>
</evidence>
<feature type="chain" id="PRO_5020648338" evidence="6">
    <location>
        <begin position="21"/>
        <end position="511"/>
    </location>
</feature>
<dbReference type="InterPro" id="IPR011990">
    <property type="entry name" value="TPR-like_helical_dom_sf"/>
</dbReference>
<keyword evidence="5" id="KW-0998">Cell outer membrane</keyword>